<protein>
    <submittedName>
        <fullName evidence="1">Uncharacterized protein</fullName>
    </submittedName>
</protein>
<dbReference type="Proteomes" id="UP001231649">
    <property type="component" value="Chromosome 2"/>
</dbReference>
<comment type="caution">
    <text evidence="1">The sequence shown here is derived from an EMBL/GenBank/DDBJ whole genome shotgun (WGS) entry which is preliminary data.</text>
</comment>
<name>A0ACC2R7Z9_9NEOP</name>
<proteinExistence type="predicted"/>
<evidence type="ECO:0000313" key="1">
    <source>
        <dbReference type="EMBL" id="KAJ8735952.1"/>
    </source>
</evidence>
<evidence type="ECO:0000313" key="2">
    <source>
        <dbReference type="Proteomes" id="UP001231649"/>
    </source>
</evidence>
<sequence>MDPRHLERIVTTLLPPVRSLSSDSVSTHLRILRWCGFCRLSGGARSSVLGSLHALYRGFTLALTSLYLLQECVYSYQVRQDMDKLARVMFLLLCHITSIAKQVVFHIKAERIDEMLDGLDDPLYNQSVDAYGRLLHITAARASRFVRAYSSCAVVTCTLWITFPVMYRLQGQLVEFPFWINADYNGPKMFTLVLAYSYYVTTLVGIANTTMDAFMATVLNQCKTQLRILRMNFECLPQRAVDITRTCPELSYDATLKQLFKECLVHYEKITKTAQMLQDIFGTAILIQFGIGGWILCMAAYKIVSLNVLSIEFASMTLFISCILTELFLYCYYGNEVTDESERVTQSLYSMEWRRAQLSFRRSLVLVMERAKRPLRPAAGLVIPLSLDTFVKVLTFHTKSHTCTLYDSPI</sequence>
<reference evidence="1" key="1">
    <citation type="submission" date="2023-03" db="EMBL/GenBank/DDBJ databases">
        <title>Chromosome-level genomes of two armyworms, Mythimna separata and Mythimna loreyi, provide insights into the biosynthesis and reception of sex pheromones.</title>
        <authorList>
            <person name="Zhao H."/>
        </authorList>
    </citation>
    <scope>NUCLEOTIDE SEQUENCE</scope>
    <source>
        <strain evidence="1">BeijingLab</strain>
    </source>
</reference>
<keyword evidence="2" id="KW-1185">Reference proteome</keyword>
<accession>A0ACC2R7Z9</accession>
<gene>
    <name evidence="1" type="ORF">PYW08_006608</name>
</gene>
<dbReference type="EMBL" id="CM056778">
    <property type="protein sequence ID" value="KAJ8735952.1"/>
    <property type="molecule type" value="Genomic_DNA"/>
</dbReference>
<organism evidence="1 2">
    <name type="scientific">Mythimna loreyi</name>
    <dbReference type="NCBI Taxonomy" id="667449"/>
    <lineage>
        <taxon>Eukaryota</taxon>
        <taxon>Metazoa</taxon>
        <taxon>Ecdysozoa</taxon>
        <taxon>Arthropoda</taxon>
        <taxon>Hexapoda</taxon>
        <taxon>Insecta</taxon>
        <taxon>Pterygota</taxon>
        <taxon>Neoptera</taxon>
        <taxon>Endopterygota</taxon>
        <taxon>Lepidoptera</taxon>
        <taxon>Glossata</taxon>
        <taxon>Ditrysia</taxon>
        <taxon>Noctuoidea</taxon>
        <taxon>Noctuidae</taxon>
        <taxon>Noctuinae</taxon>
        <taxon>Hadenini</taxon>
        <taxon>Mythimna</taxon>
    </lineage>
</organism>